<evidence type="ECO:0000256" key="1">
    <source>
        <dbReference type="ARBA" id="ARBA00001946"/>
    </source>
</evidence>
<dbReference type="CDD" id="cd24067">
    <property type="entry name" value="ASKHA_NBD_ROK_BsFRK-like"/>
    <property type="match status" value="1"/>
</dbReference>
<evidence type="ECO:0000256" key="6">
    <source>
        <dbReference type="ARBA" id="ARBA00048451"/>
    </source>
</evidence>
<dbReference type="InterPro" id="IPR049874">
    <property type="entry name" value="ROK_cs"/>
</dbReference>
<accession>A0ABQ2L908</accession>
<dbReference type="InterPro" id="IPR000600">
    <property type="entry name" value="ROK"/>
</dbReference>
<evidence type="ECO:0000256" key="2">
    <source>
        <dbReference type="ARBA" id="ARBA00022723"/>
    </source>
</evidence>
<gene>
    <name evidence="7" type="ORF">GCM10007972_05550</name>
</gene>
<keyword evidence="3" id="KW-0862">Zinc</keyword>
<keyword evidence="8" id="KW-1185">Reference proteome</keyword>
<sequence length="300" mass="31313">MTQPALLGGIEAGGTKTICLIGTGPDDIRAQIQMPTRTADETIPDIVAFFRERSAELGPVARVGLASFGPIDRDPLSATWGHVLTTPKTGWAGTDFAGAVARALDVPVTFDTDVNGAALAEGLWGAAQDVADYAYLTVGTGIGGGIVANNQLVHGAMHPELGHMAVPRDPETDPFEGHCPFHGDCLEGLASGPAIEARWGHPAYDLSADHPAWAMEAQYLSVLAANLILMLSTRRILFGGGVMARNSLFAALRAQTKERLKGYLTVSPFDGDLTDVIMPPGLGKRAGPLGALALAIKANA</sequence>
<dbReference type="EC" id="2.7.1.4" evidence="5"/>
<dbReference type="EMBL" id="BMOV01000002">
    <property type="protein sequence ID" value="GGO06867.1"/>
    <property type="molecule type" value="Genomic_DNA"/>
</dbReference>
<evidence type="ECO:0000256" key="5">
    <source>
        <dbReference type="ARBA" id="ARBA00038887"/>
    </source>
</evidence>
<comment type="catalytic activity">
    <reaction evidence="6">
        <text>D-fructose + ATP = D-fructose 6-phosphate + ADP + H(+)</text>
        <dbReference type="Rhea" id="RHEA:16125"/>
        <dbReference type="ChEBI" id="CHEBI:15378"/>
        <dbReference type="ChEBI" id="CHEBI:30616"/>
        <dbReference type="ChEBI" id="CHEBI:37721"/>
        <dbReference type="ChEBI" id="CHEBI:61527"/>
        <dbReference type="ChEBI" id="CHEBI:456216"/>
        <dbReference type="EC" id="2.7.1.4"/>
    </reaction>
</comment>
<name>A0ABQ2L908_9PROT</name>
<keyword evidence="2" id="KW-0479">Metal-binding</keyword>
<evidence type="ECO:0000313" key="8">
    <source>
        <dbReference type="Proteomes" id="UP000602381"/>
    </source>
</evidence>
<dbReference type="InterPro" id="IPR051804">
    <property type="entry name" value="Carb_Metab_Reg_Kinase/Isom"/>
</dbReference>
<dbReference type="SUPFAM" id="SSF53067">
    <property type="entry name" value="Actin-like ATPase domain"/>
    <property type="match status" value="1"/>
</dbReference>
<dbReference type="Pfam" id="PF00480">
    <property type="entry name" value="ROK"/>
    <property type="match status" value="1"/>
</dbReference>
<dbReference type="PROSITE" id="PS01125">
    <property type="entry name" value="ROK"/>
    <property type="match status" value="1"/>
</dbReference>
<dbReference type="Gene3D" id="3.30.420.40">
    <property type="match status" value="2"/>
</dbReference>
<protein>
    <recommendedName>
        <fullName evidence="5">fructokinase</fullName>
        <ecNumber evidence="5">2.7.1.4</ecNumber>
    </recommendedName>
</protein>
<reference evidence="8" key="1">
    <citation type="journal article" date="2019" name="Int. J. Syst. Evol. Microbiol.">
        <title>The Global Catalogue of Microorganisms (GCM) 10K type strain sequencing project: providing services to taxonomists for standard genome sequencing and annotation.</title>
        <authorList>
            <consortium name="The Broad Institute Genomics Platform"/>
            <consortium name="The Broad Institute Genome Sequencing Center for Infectious Disease"/>
            <person name="Wu L."/>
            <person name="Ma J."/>
        </authorList>
    </citation>
    <scope>NUCLEOTIDE SEQUENCE [LARGE SCALE GENOMIC DNA]</scope>
    <source>
        <strain evidence="8">JCM 17843</strain>
    </source>
</reference>
<proteinExistence type="predicted"/>
<dbReference type="RefSeq" id="WP_150004163.1">
    <property type="nucleotide sequence ID" value="NZ_BMOV01000002.1"/>
</dbReference>
<comment type="cofactor">
    <cofactor evidence="1">
        <name>Mg(2+)</name>
        <dbReference type="ChEBI" id="CHEBI:18420"/>
    </cofactor>
</comment>
<dbReference type="InterPro" id="IPR043129">
    <property type="entry name" value="ATPase_NBD"/>
</dbReference>
<dbReference type="Proteomes" id="UP000602381">
    <property type="component" value="Unassembled WGS sequence"/>
</dbReference>
<comment type="caution">
    <text evidence="7">The sequence shown here is derived from an EMBL/GenBank/DDBJ whole genome shotgun (WGS) entry which is preliminary data.</text>
</comment>
<evidence type="ECO:0000313" key="7">
    <source>
        <dbReference type="EMBL" id="GGO06867.1"/>
    </source>
</evidence>
<dbReference type="PANTHER" id="PTHR42742">
    <property type="entry name" value="TRANSCRIPTIONAL REPRESSOR MPRA"/>
    <property type="match status" value="1"/>
</dbReference>
<organism evidence="7 8">
    <name type="scientific">Iodidimonas muriae</name>
    <dbReference type="NCBI Taxonomy" id="261467"/>
    <lineage>
        <taxon>Bacteria</taxon>
        <taxon>Pseudomonadati</taxon>
        <taxon>Pseudomonadota</taxon>
        <taxon>Alphaproteobacteria</taxon>
        <taxon>Iodidimonadales</taxon>
        <taxon>Iodidimonadaceae</taxon>
        <taxon>Iodidimonas</taxon>
    </lineage>
</organism>
<evidence type="ECO:0000256" key="4">
    <source>
        <dbReference type="ARBA" id="ARBA00022842"/>
    </source>
</evidence>
<dbReference type="PANTHER" id="PTHR42742:SF3">
    <property type="entry name" value="FRUCTOKINASE"/>
    <property type="match status" value="1"/>
</dbReference>
<evidence type="ECO:0000256" key="3">
    <source>
        <dbReference type="ARBA" id="ARBA00022833"/>
    </source>
</evidence>
<keyword evidence="4" id="KW-0460">Magnesium</keyword>